<gene>
    <name evidence="1" type="ORF">QYF49_20230</name>
</gene>
<dbReference type="Proteomes" id="UP001168694">
    <property type="component" value="Unassembled WGS sequence"/>
</dbReference>
<dbReference type="EMBL" id="JAUHLN010000005">
    <property type="protein sequence ID" value="MDN4075296.1"/>
    <property type="molecule type" value="Genomic_DNA"/>
</dbReference>
<comment type="caution">
    <text evidence="1">The sequence shown here is derived from an EMBL/GenBank/DDBJ whole genome shotgun (WGS) entry which is preliminary data.</text>
</comment>
<organism evidence="1 2">
    <name type="scientific">Fictibacillus terranigra</name>
    <dbReference type="NCBI Taxonomy" id="3058424"/>
    <lineage>
        <taxon>Bacteria</taxon>
        <taxon>Bacillati</taxon>
        <taxon>Bacillota</taxon>
        <taxon>Bacilli</taxon>
        <taxon>Bacillales</taxon>
        <taxon>Fictibacillaceae</taxon>
        <taxon>Fictibacillus</taxon>
    </lineage>
</organism>
<keyword evidence="2" id="KW-1185">Reference proteome</keyword>
<sequence>MAYKTWANASPDDVKYYMDSNNFKNDPVKSNQFIKLSQSASLNADEVHQRILTGKGILHGQAAAFITSVETYHINELKRCSKPETGSSKLMGSAKA</sequence>
<dbReference type="RefSeq" id="WP_290401411.1">
    <property type="nucleotide sequence ID" value="NZ_JAUHLN010000005.1"/>
</dbReference>
<accession>A0ABT8EBK6</accession>
<evidence type="ECO:0000313" key="1">
    <source>
        <dbReference type="EMBL" id="MDN4075296.1"/>
    </source>
</evidence>
<name>A0ABT8EBK6_9BACL</name>
<evidence type="ECO:0000313" key="2">
    <source>
        <dbReference type="Proteomes" id="UP001168694"/>
    </source>
</evidence>
<protein>
    <submittedName>
        <fullName evidence="1">Uncharacterized protein</fullName>
    </submittedName>
</protein>
<reference evidence="1" key="1">
    <citation type="submission" date="2023-06" db="EMBL/GenBank/DDBJ databases">
        <title>Draft Genome Sequences of Representative Paenibacillus Polymyxa, Bacillus cereus, Fictibacillus sp., and Brevibacillus agri Strains Isolated from Amazonian Dark Earth.</title>
        <authorList>
            <person name="Pellegrinetti T.A."/>
            <person name="Cunha I.C.M."/>
            <person name="Chaves M.G."/>
            <person name="Freitas A.S."/>
            <person name="Silva A.V.R."/>
            <person name="Tsai S.M."/>
            <person name="Mendes L.W."/>
        </authorList>
    </citation>
    <scope>NUCLEOTIDE SEQUENCE</scope>
    <source>
        <strain evidence="1">CENA-BCM004</strain>
    </source>
</reference>
<proteinExistence type="predicted"/>